<keyword evidence="7" id="KW-1185">Reference proteome</keyword>
<dbReference type="Pfam" id="PF00440">
    <property type="entry name" value="TetR_N"/>
    <property type="match status" value="1"/>
</dbReference>
<evidence type="ECO:0000313" key="6">
    <source>
        <dbReference type="EMBL" id="MZR29323.1"/>
    </source>
</evidence>
<accession>A0A6L8W461</accession>
<gene>
    <name evidence="6" type="ORF">GQE98_01615</name>
</gene>
<sequence>MRKGAETRERLLSIAEAAILAKGFGATSIEELIAEADITKSGFFYHFKDKTELARALVHRYLEQDEILLDNLFKRARELNDDPLHAFLVGLKLLAEMMADLPEGHPGCLVATICYQERLFDKDIHDMTQGGVLAWRERFVALLQEISEIYPPNDDVDMEEVADFISTIVEGGIIMSKALREPKKLAAQLMILRSYIKLLFSPRLA</sequence>
<feature type="DNA-binding region" description="H-T-H motif" evidence="4">
    <location>
        <begin position="28"/>
        <end position="47"/>
    </location>
</feature>
<evidence type="ECO:0000256" key="1">
    <source>
        <dbReference type="ARBA" id="ARBA00023015"/>
    </source>
</evidence>
<dbReference type="InterPro" id="IPR036271">
    <property type="entry name" value="Tet_transcr_reg_TetR-rel_C_sf"/>
</dbReference>
<dbReference type="InterPro" id="IPR001647">
    <property type="entry name" value="HTH_TetR"/>
</dbReference>
<keyword evidence="2 4" id="KW-0238">DNA-binding</keyword>
<dbReference type="Gene3D" id="1.10.357.10">
    <property type="entry name" value="Tetracycline Repressor, domain 2"/>
    <property type="match status" value="1"/>
</dbReference>
<dbReference type="PROSITE" id="PS50977">
    <property type="entry name" value="HTH_TETR_2"/>
    <property type="match status" value="1"/>
</dbReference>
<organism evidence="6 7">
    <name type="scientific">Sneathiella litorea</name>
    <dbReference type="NCBI Taxonomy" id="2606216"/>
    <lineage>
        <taxon>Bacteria</taxon>
        <taxon>Pseudomonadati</taxon>
        <taxon>Pseudomonadota</taxon>
        <taxon>Alphaproteobacteria</taxon>
        <taxon>Sneathiellales</taxon>
        <taxon>Sneathiellaceae</taxon>
        <taxon>Sneathiella</taxon>
    </lineage>
</organism>
<proteinExistence type="predicted"/>
<protein>
    <submittedName>
        <fullName evidence="6">TetR family transcriptional regulator</fullName>
    </submittedName>
</protein>
<evidence type="ECO:0000256" key="3">
    <source>
        <dbReference type="ARBA" id="ARBA00023163"/>
    </source>
</evidence>
<dbReference type="RefSeq" id="WP_161313803.1">
    <property type="nucleotide sequence ID" value="NZ_WTUW01000001.1"/>
</dbReference>
<feature type="domain" description="HTH tetR-type" evidence="5">
    <location>
        <begin position="5"/>
        <end position="65"/>
    </location>
</feature>
<keyword evidence="1" id="KW-0805">Transcription regulation</keyword>
<dbReference type="PANTHER" id="PTHR47506">
    <property type="entry name" value="TRANSCRIPTIONAL REGULATORY PROTEIN"/>
    <property type="match status" value="1"/>
</dbReference>
<keyword evidence="3" id="KW-0804">Transcription</keyword>
<dbReference type="SUPFAM" id="SSF48498">
    <property type="entry name" value="Tetracyclin repressor-like, C-terminal domain"/>
    <property type="match status" value="1"/>
</dbReference>
<dbReference type="SUPFAM" id="SSF46689">
    <property type="entry name" value="Homeodomain-like"/>
    <property type="match status" value="1"/>
</dbReference>
<name>A0A6L8W461_9PROT</name>
<evidence type="ECO:0000259" key="5">
    <source>
        <dbReference type="PROSITE" id="PS50977"/>
    </source>
</evidence>
<evidence type="ECO:0000313" key="7">
    <source>
        <dbReference type="Proteomes" id="UP000476030"/>
    </source>
</evidence>
<dbReference type="InterPro" id="IPR009057">
    <property type="entry name" value="Homeodomain-like_sf"/>
</dbReference>
<evidence type="ECO:0000256" key="4">
    <source>
        <dbReference type="PROSITE-ProRule" id="PRU00335"/>
    </source>
</evidence>
<reference evidence="6 7" key="1">
    <citation type="submission" date="2019-12" db="EMBL/GenBank/DDBJ databases">
        <title>Snethiella sp. nov. sp. isolated from sea sand.</title>
        <authorList>
            <person name="Kim J."/>
            <person name="Jeong S.E."/>
            <person name="Jung H.S."/>
            <person name="Jeon C.O."/>
        </authorList>
    </citation>
    <scope>NUCLEOTIDE SEQUENCE [LARGE SCALE GENOMIC DNA]</scope>
    <source>
        <strain evidence="6 7">DP05</strain>
    </source>
</reference>
<dbReference type="GO" id="GO:0003677">
    <property type="term" value="F:DNA binding"/>
    <property type="evidence" value="ECO:0007669"/>
    <property type="project" value="UniProtKB-UniRule"/>
</dbReference>
<dbReference type="PANTHER" id="PTHR47506:SF6">
    <property type="entry name" value="HTH-TYPE TRANSCRIPTIONAL REPRESSOR NEMR"/>
    <property type="match status" value="1"/>
</dbReference>
<dbReference type="EMBL" id="WTUW01000001">
    <property type="protein sequence ID" value="MZR29323.1"/>
    <property type="molecule type" value="Genomic_DNA"/>
</dbReference>
<comment type="caution">
    <text evidence="6">The sequence shown here is derived from an EMBL/GenBank/DDBJ whole genome shotgun (WGS) entry which is preliminary data.</text>
</comment>
<dbReference type="AlphaFoldDB" id="A0A6L8W461"/>
<evidence type="ECO:0000256" key="2">
    <source>
        <dbReference type="ARBA" id="ARBA00023125"/>
    </source>
</evidence>
<dbReference type="Proteomes" id="UP000476030">
    <property type="component" value="Unassembled WGS sequence"/>
</dbReference>